<evidence type="ECO:0000256" key="7">
    <source>
        <dbReference type="SAM" id="Phobius"/>
    </source>
</evidence>
<keyword evidence="4 7" id="KW-0812">Transmembrane</keyword>
<dbReference type="GO" id="GO:0005886">
    <property type="term" value="C:plasma membrane"/>
    <property type="evidence" value="ECO:0007669"/>
    <property type="project" value="UniProtKB-SubCell"/>
</dbReference>
<evidence type="ECO:0000256" key="1">
    <source>
        <dbReference type="ARBA" id="ARBA00004651"/>
    </source>
</evidence>
<gene>
    <name evidence="8" type="ORF">P8935_15970</name>
</gene>
<evidence type="ECO:0000256" key="2">
    <source>
        <dbReference type="ARBA" id="ARBA00006679"/>
    </source>
</evidence>
<feature type="transmembrane region" description="Helical" evidence="7">
    <location>
        <begin position="93"/>
        <end position="115"/>
    </location>
</feature>
<dbReference type="InterPro" id="IPR051907">
    <property type="entry name" value="DoxX-like_oxidoreductase"/>
</dbReference>
<dbReference type="RefSeq" id="WP_348261292.1">
    <property type="nucleotide sequence ID" value="NZ_CP121196.1"/>
</dbReference>
<comment type="subcellular location">
    <subcellularLocation>
        <location evidence="1">Cell membrane</location>
        <topology evidence="1">Multi-pass membrane protein</topology>
    </subcellularLocation>
</comment>
<reference evidence="8" key="1">
    <citation type="submission" date="2023-03" db="EMBL/GenBank/DDBJ databases">
        <title>Edaphobacter sp.</title>
        <authorList>
            <person name="Huber K.J."/>
            <person name="Papendorf J."/>
            <person name="Pilke C."/>
            <person name="Bunk B."/>
            <person name="Sproeer C."/>
            <person name="Pester M."/>
        </authorList>
    </citation>
    <scope>NUCLEOTIDE SEQUENCE</scope>
    <source>
        <strain evidence="8">DSM 110680</strain>
    </source>
</reference>
<feature type="transmembrane region" description="Helical" evidence="7">
    <location>
        <begin position="65"/>
        <end position="86"/>
    </location>
</feature>
<dbReference type="EMBL" id="CP121196">
    <property type="protein sequence ID" value="XBH16061.1"/>
    <property type="molecule type" value="Genomic_DNA"/>
</dbReference>
<evidence type="ECO:0000256" key="5">
    <source>
        <dbReference type="ARBA" id="ARBA00022989"/>
    </source>
</evidence>
<protein>
    <submittedName>
        <fullName evidence="8">DoxX family protein</fullName>
    </submittedName>
</protein>
<name>A0AAU7DFA8_9BACT</name>
<proteinExistence type="inferred from homology"/>
<keyword evidence="6 7" id="KW-0472">Membrane</keyword>
<comment type="similarity">
    <text evidence="2">Belongs to the DoxX family.</text>
</comment>
<accession>A0AAU7DFA8</accession>
<keyword evidence="5 7" id="KW-1133">Transmembrane helix</keyword>
<dbReference type="InterPro" id="IPR032808">
    <property type="entry name" value="DoxX"/>
</dbReference>
<dbReference type="PANTHER" id="PTHR33452:SF1">
    <property type="entry name" value="INNER MEMBRANE PROTEIN YPHA-RELATED"/>
    <property type="match status" value="1"/>
</dbReference>
<evidence type="ECO:0000256" key="4">
    <source>
        <dbReference type="ARBA" id="ARBA00022692"/>
    </source>
</evidence>
<evidence type="ECO:0000256" key="3">
    <source>
        <dbReference type="ARBA" id="ARBA00022475"/>
    </source>
</evidence>
<dbReference type="PANTHER" id="PTHR33452">
    <property type="entry name" value="OXIDOREDUCTASE CATD-RELATED"/>
    <property type="match status" value="1"/>
</dbReference>
<evidence type="ECO:0000256" key="6">
    <source>
        <dbReference type="ARBA" id="ARBA00023136"/>
    </source>
</evidence>
<feature type="transmembrane region" description="Helical" evidence="7">
    <location>
        <begin position="130"/>
        <end position="150"/>
    </location>
</feature>
<evidence type="ECO:0000313" key="8">
    <source>
        <dbReference type="EMBL" id="XBH16061.1"/>
    </source>
</evidence>
<organism evidence="8">
    <name type="scientific">Telmatobacter sp. DSM 110680</name>
    <dbReference type="NCBI Taxonomy" id="3036704"/>
    <lineage>
        <taxon>Bacteria</taxon>
        <taxon>Pseudomonadati</taxon>
        <taxon>Acidobacteriota</taxon>
        <taxon>Terriglobia</taxon>
        <taxon>Terriglobales</taxon>
        <taxon>Acidobacteriaceae</taxon>
        <taxon>Telmatobacter</taxon>
    </lineage>
</organism>
<dbReference type="AlphaFoldDB" id="A0AAU7DFA8"/>
<keyword evidence="3" id="KW-1003">Cell membrane</keyword>
<dbReference type="Pfam" id="PF07681">
    <property type="entry name" value="DoxX"/>
    <property type="match status" value="1"/>
</dbReference>
<sequence>MSDIVNIAQSCYDRFASAMAHLRSPLLLAIRLYWGLQLSIDGWNKLHNLNRVGEYFSTLNLPMPAQTAIFVSLVELIGGFTLAIGLFTRITALVLFINMTVAFLAAEKGAFFAVITDPDKFQGASAYNDWFAALLILILGPGLFAIDTLLRRRFLPDRERAHSPA</sequence>